<dbReference type="SUPFAM" id="SSF53335">
    <property type="entry name" value="S-adenosyl-L-methionine-dependent methyltransferases"/>
    <property type="match status" value="1"/>
</dbReference>
<dbReference type="PANTHER" id="PTHR44068:SF11">
    <property type="entry name" value="GERANYL DIPHOSPHATE 2-C-METHYLTRANSFERASE"/>
    <property type="match status" value="1"/>
</dbReference>
<dbReference type="PATRIC" id="fig|927704.6.peg.2219"/>
<dbReference type="InterPro" id="IPR050447">
    <property type="entry name" value="Erg6_SMT_methyltransf"/>
</dbReference>
<name>I0GSW3_SELRL</name>
<dbReference type="eggNOG" id="COG2226">
    <property type="taxonomic scope" value="Bacteria"/>
</dbReference>
<keyword evidence="1 3" id="KW-0808">Transferase</keyword>
<dbReference type="GO" id="GO:0032259">
    <property type="term" value="P:methylation"/>
    <property type="evidence" value="ECO:0007669"/>
    <property type="project" value="UniProtKB-KW"/>
</dbReference>
<dbReference type="GO" id="GO:0008757">
    <property type="term" value="F:S-adenosylmethionine-dependent methyltransferase activity"/>
    <property type="evidence" value="ECO:0007669"/>
    <property type="project" value="InterPro"/>
</dbReference>
<dbReference type="Proteomes" id="UP000007887">
    <property type="component" value="Chromosome"/>
</dbReference>
<reference evidence="3 4" key="1">
    <citation type="submission" date="2011-10" db="EMBL/GenBank/DDBJ databases">
        <title>Whole genome sequence of Selenomonas ruminantium subsp. lactilytica TAM6421.</title>
        <authorList>
            <person name="Oguchi A."/>
            <person name="Ankai A."/>
            <person name="Kaneko J."/>
            <person name="Yamada-Narita S."/>
            <person name="Fukui S."/>
            <person name="Takahashi M."/>
            <person name="Onodera T."/>
            <person name="Kojima S."/>
            <person name="Fushimi T."/>
            <person name="Abe N."/>
            <person name="Kamio Y."/>
            <person name="Yamazaki S."/>
            <person name="Fujita N."/>
        </authorList>
    </citation>
    <scope>NUCLEOTIDE SEQUENCE [LARGE SCALE GENOMIC DNA]</scope>
    <source>
        <strain evidence="4">NBRC 103574 / TAM6421</strain>
    </source>
</reference>
<dbReference type="InterPro" id="IPR029063">
    <property type="entry name" value="SAM-dependent_MTases_sf"/>
</dbReference>
<dbReference type="Gene3D" id="3.40.50.150">
    <property type="entry name" value="Vaccinia Virus protein VP39"/>
    <property type="match status" value="1"/>
</dbReference>
<feature type="domain" description="Methyltransferase type 11" evidence="2">
    <location>
        <begin position="92"/>
        <end position="183"/>
    </location>
</feature>
<dbReference type="CDD" id="cd02440">
    <property type="entry name" value="AdoMet_MTases"/>
    <property type="match status" value="1"/>
</dbReference>
<evidence type="ECO:0000313" key="3">
    <source>
        <dbReference type="EMBL" id="BAL83850.1"/>
    </source>
</evidence>
<dbReference type="EMBL" id="AP012292">
    <property type="protein sequence ID" value="BAL83850.1"/>
    <property type="molecule type" value="Genomic_DNA"/>
</dbReference>
<dbReference type="RefSeq" id="WP_014425277.1">
    <property type="nucleotide sequence ID" value="NC_017068.1"/>
</dbReference>
<dbReference type="AlphaFoldDB" id="I0GSW3"/>
<gene>
    <name evidence="3" type="ordered locus">SELR_21420</name>
</gene>
<evidence type="ECO:0000256" key="1">
    <source>
        <dbReference type="ARBA" id="ARBA00022679"/>
    </source>
</evidence>
<protein>
    <submittedName>
        <fullName evidence="3">Putative methyltransferase</fullName>
    </submittedName>
</protein>
<dbReference type="KEGG" id="sri:SELR_21420"/>
<accession>I0GSW3</accession>
<dbReference type="InterPro" id="IPR013216">
    <property type="entry name" value="Methyltransf_11"/>
</dbReference>
<dbReference type="Pfam" id="PF08241">
    <property type="entry name" value="Methyltransf_11"/>
    <property type="match status" value="1"/>
</dbReference>
<dbReference type="PANTHER" id="PTHR44068">
    <property type="entry name" value="ZGC:194242"/>
    <property type="match status" value="1"/>
</dbReference>
<evidence type="ECO:0000313" key="4">
    <source>
        <dbReference type="Proteomes" id="UP000007887"/>
    </source>
</evidence>
<dbReference type="OrthoDB" id="9772751at2"/>
<evidence type="ECO:0000259" key="2">
    <source>
        <dbReference type="Pfam" id="PF08241"/>
    </source>
</evidence>
<organism evidence="3 4">
    <name type="scientific">Selenomonas ruminantium subsp. lactilytica (strain NBRC 103574 / TAM6421)</name>
    <dbReference type="NCBI Taxonomy" id="927704"/>
    <lineage>
        <taxon>Bacteria</taxon>
        <taxon>Bacillati</taxon>
        <taxon>Bacillota</taxon>
        <taxon>Negativicutes</taxon>
        <taxon>Selenomonadales</taxon>
        <taxon>Selenomonadaceae</taxon>
        <taxon>Selenomonas</taxon>
    </lineage>
</organism>
<dbReference type="HOGENOM" id="CLU_828567_0_0_9"/>
<keyword evidence="3" id="KW-0489">Methyltransferase</keyword>
<proteinExistence type="predicted"/>
<sequence>MGKKNTPATIAEKIHHMEGFLDLDKFITGDKNAVKDIEAYYKTNHAAYRRVHSKAGYMHFHVSKDGKTFSPEDASYQPDVAGKFIKDGDMVLELGSGQGANILHLAKQFPGATFTGLDLFPGKMQETLPNLTITKQDYSKMPQFADNTFDVIYAIETMVHSTDKMPVLAEIKRVLKPGGIFVVFDYALKNAYESYTGESQKAIDLISKGGAAAVIESVASWEDYFARTGFASVSTKDLTKEIMPDLRRLEHRAACILDHPFRAKVVFRTLPRQFVGNIILGYLGADSAAEEVIVYKEWILKK</sequence>